<keyword evidence="2" id="KW-0472">Membrane</keyword>
<keyword evidence="2" id="KW-1133">Transmembrane helix</keyword>
<gene>
    <name evidence="4" type="ORF">ETH_00001550</name>
</gene>
<organism evidence="4 5">
    <name type="scientific">Eimeria tenella</name>
    <name type="common">Coccidian parasite</name>
    <dbReference type="NCBI Taxonomy" id="5802"/>
    <lineage>
        <taxon>Eukaryota</taxon>
        <taxon>Sar</taxon>
        <taxon>Alveolata</taxon>
        <taxon>Apicomplexa</taxon>
        <taxon>Conoidasida</taxon>
        <taxon>Coccidia</taxon>
        <taxon>Eucoccidiorida</taxon>
        <taxon>Eimeriorina</taxon>
        <taxon>Eimeriidae</taxon>
        <taxon>Eimeria</taxon>
    </lineage>
</organism>
<keyword evidence="5" id="KW-1185">Reference proteome</keyword>
<feature type="chain" id="PRO_5004671685" evidence="3">
    <location>
        <begin position="22"/>
        <end position="353"/>
    </location>
</feature>
<dbReference type="OrthoDB" id="348709at2759"/>
<feature type="signal peptide" evidence="3">
    <location>
        <begin position="1"/>
        <end position="21"/>
    </location>
</feature>
<evidence type="ECO:0000313" key="4">
    <source>
        <dbReference type="EMBL" id="CDJ37601.1"/>
    </source>
</evidence>
<keyword evidence="3" id="KW-0732">Signal</keyword>
<evidence type="ECO:0000313" key="5">
    <source>
        <dbReference type="Proteomes" id="UP000030747"/>
    </source>
</evidence>
<dbReference type="Proteomes" id="UP000030747">
    <property type="component" value="Unassembled WGS sequence"/>
</dbReference>
<evidence type="ECO:0000256" key="3">
    <source>
        <dbReference type="SAM" id="SignalP"/>
    </source>
</evidence>
<keyword evidence="2" id="KW-0812">Transmembrane</keyword>
<name>U6KLB0_EIMTE</name>
<dbReference type="AlphaFoldDB" id="U6KLB0"/>
<feature type="region of interest" description="Disordered" evidence="1">
    <location>
        <begin position="278"/>
        <end position="353"/>
    </location>
</feature>
<sequence>MQIRKSLLALLLVGSAAYTVATPATEDLSPLLVEETDSKPQTGKPVIKASAEETHSAPPQVLGDGTRAVAADGTEVTEVEAALQPVQTEQQSTPHDVQKKLDADISPLLGSGACKGRMLVLLGVVLLVTGVSLSLAGNKKSKVMRTAQTSFETTLQQSVELMDKLGVKSASKMAFGCILAGLIELARSLRANQNGQTGNKAPTLKGRLTLFFGALALLVTMSGAGVDLSSLNVGELFKVLGEYISKTHLGLFATGGTTLVKSIYDIVAYQQQQNQLQQAGSDTAARESEVRGTVDKSQTAAPADETVNAESTAPGEKNTAGQANAANVLKEEATGEEAPTGTPEAQEENPATR</sequence>
<dbReference type="VEuPathDB" id="ToxoDB:ETH2_1370200"/>
<reference evidence="4" key="1">
    <citation type="submission" date="2013-10" db="EMBL/GenBank/DDBJ databases">
        <title>Genomic analysis of the causative agents of coccidiosis in chickens.</title>
        <authorList>
            <person name="Reid A.J."/>
            <person name="Blake D."/>
            <person name="Billington K."/>
            <person name="Browne H."/>
            <person name="Dunn M."/>
            <person name="Hung S."/>
            <person name="Kawahara F."/>
            <person name="Miranda-Saavedra D."/>
            <person name="Mourier T."/>
            <person name="Nagra H."/>
            <person name="Otto T.D."/>
            <person name="Rawlings N."/>
            <person name="Sanchez A."/>
            <person name="Sanders M."/>
            <person name="Subramaniam C."/>
            <person name="Tay Y."/>
            <person name="Dear P."/>
            <person name="Doerig C."/>
            <person name="Gruber A."/>
            <person name="Parkinson J."/>
            <person name="Shirley M."/>
            <person name="Wan K.L."/>
            <person name="Berriman M."/>
            <person name="Tomley F."/>
            <person name="Pain A."/>
        </authorList>
    </citation>
    <scope>NUCLEOTIDE SEQUENCE [LARGE SCALE GENOMIC DNA]</scope>
    <source>
        <strain evidence="4">Houghton</strain>
    </source>
</reference>
<accession>U6KLB0</accession>
<dbReference type="GeneID" id="25249525"/>
<protein>
    <submittedName>
        <fullName evidence="4">Uncharacterized protein</fullName>
    </submittedName>
</protein>
<reference evidence="4" key="2">
    <citation type="submission" date="2013-10" db="EMBL/GenBank/DDBJ databases">
        <authorList>
            <person name="Aslett M."/>
        </authorList>
    </citation>
    <scope>NUCLEOTIDE SEQUENCE [LARGE SCALE GENOMIC DNA]</scope>
    <source>
        <strain evidence="4">Houghton</strain>
    </source>
</reference>
<dbReference type="EMBL" id="HG673769">
    <property type="protein sequence ID" value="CDJ37601.1"/>
    <property type="molecule type" value="Genomic_DNA"/>
</dbReference>
<dbReference type="RefSeq" id="XP_013228439.1">
    <property type="nucleotide sequence ID" value="XM_013372985.1"/>
</dbReference>
<feature type="region of interest" description="Disordered" evidence="1">
    <location>
        <begin position="34"/>
        <end position="57"/>
    </location>
</feature>
<evidence type="ECO:0000256" key="2">
    <source>
        <dbReference type="SAM" id="Phobius"/>
    </source>
</evidence>
<evidence type="ECO:0000256" key="1">
    <source>
        <dbReference type="SAM" id="MobiDB-lite"/>
    </source>
</evidence>
<proteinExistence type="predicted"/>
<feature type="compositionally biased region" description="Basic and acidic residues" evidence="1">
    <location>
        <begin position="284"/>
        <end position="294"/>
    </location>
</feature>
<feature type="transmembrane region" description="Helical" evidence="2">
    <location>
        <begin position="118"/>
        <end position="136"/>
    </location>
</feature>
<feature type="transmembrane region" description="Helical" evidence="2">
    <location>
        <begin position="208"/>
        <end position="226"/>
    </location>
</feature>
<dbReference type="VEuPathDB" id="ToxoDB:ETH_00001550"/>